<evidence type="ECO:0000256" key="1">
    <source>
        <dbReference type="ARBA" id="ARBA00010716"/>
    </source>
</evidence>
<dbReference type="RefSeq" id="WP_065236039.1">
    <property type="nucleotide sequence ID" value="NZ_CAAAJG010000002.1"/>
</dbReference>
<dbReference type="Proteomes" id="UP000254040">
    <property type="component" value="Unassembled WGS sequence"/>
</dbReference>
<evidence type="ECO:0000313" key="5">
    <source>
        <dbReference type="Proteomes" id="UP000054985"/>
    </source>
</evidence>
<keyword evidence="2 4" id="KW-0378">Hydrolase</keyword>
<dbReference type="STRING" id="39962.Lmor_0844"/>
<protein>
    <submittedName>
        <fullName evidence="3 4">N-acetylglucosamine-6-phosphate deacetylase</fullName>
        <ecNumber evidence="3 4">3.5.1.25</ecNumber>
    </submittedName>
</protein>
<organism evidence="4 6">
    <name type="scientific">Legionella moravica</name>
    <dbReference type="NCBI Taxonomy" id="39962"/>
    <lineage>
        <taxon>Bacteria</taxon>
        <taxon>Pseudomonadati</taxon>
        <taxon>Pseudomonadota</taxon>
        <taxon>Gammaproteobacteria</taxon>
        <taxon>Legionellales</taxon>
        <taxon>Legionellaceae</taxon>
        <taxon>Legionella</taxon>
    </lineage>
</organism>
<reference evidence="4 6" key="2">
    <citation type="submission" date="2018-06" db="EMBL/GenBank/DDBJ databases">
        <authorList>
            <consortium name="Pathogen Informatics"/>
            <person name="Doyle S."/>
        </authorList>
    </citation>
    <scope>NUCLEOTIDE SEQUENCE [LARGE SCALE GENOMIC DNA]</scope>
    <source>
        <strain evidence="4 6">NCTC12239</strain>
    </source>
</reference>
<proteinExistence type="inferred from homology"/>
<dbReference type="EMBL" id="LNYN01000014">
    <property type="protein sequence ID" value="KTD35397.1"/>
    <property type="molecule type" value="Genomic_DNA"/>
</dbReference>
<dbReference type="EC" id="3.5.1.25" evidence="3 4"/>
<dbReference type="PANTHER" id="PTHR11113">
    <property type="entry name" value="N-ACETYLGLUCOSAMINE-6-PHOSPHATE DEACETYLASE"/>
    <property type="match status" value="1"/>
</dbReference>
<comment type="similarity">
    <text evidence="1">Belongs to the metallo-dependent hydrolases superfamily. NagA family.</text>
</comment>
<dbReference type="AlphaFoldDB" id="A0A378K298"/>
<dbReference type="GO" id="GO:0006046">
    <property type="term" value="P:N-acetylglucosamine catabolic process"/>
    <property type="evidence" value="ECO:0007669"/>
    <property type="project" value="TreeGrafter"/>
</dbReference>
<accession>A0A378K298</accession>
<evidence type="ECO:0000313" key="6">
    <source>
        <dbReference type="Proteomes" id="UP000254040"/>
    </source>
</evidence>
<dbReference type="PANTHER" id="PTHR11113:SF14">
    <property type="entry name" value="N-ACETYLGLUCOSAMINE-6-PHOSPHATE DEACETYLASE"/>
    <property type="match status" value="1"/>
</dbReference>
<dbReference type="InterPro" id="IPR032466">
    <property type="entry name" value="Metal_Hydrolase"/>
</dbReference>
<keyword evidence="5" id="KW-1185">Reference proteome</keyword>
<evidence type="ECO:0000313" key="4">
    <source>
        <dbReference type="EMBL" id="STX61981.1"/>
    </source>
</evidence>
<evidence type="ECO:0000256" key="2">
    <source>
        <dbReference type="ARBA" id="ARBA00022801"/>
    </source>
</evidence>
<gene>
    <name evidence="4" type="primary">nagA</name>
    <name evidence="3" type="ORF">Lmor_0844</name>
    <name evidence="4" type="ORF">NCTC12239_00899</name>
</gene>
<name>A0A378K298_9GAMM</name>
<dbReference type="Proteomes" id="UP000054985">
    <property type="component" value="Unassembled WGS sequence"/>
</dbReference>
<evidence type="ECO:0000313" key="3">
    <source>
        <dbReference type="EMBL" id="KTD35397.1"/>
    </source>
</evidence>
<dbReference type="GO" id="GO:0008448">
    <property type="term" value="F:N-acetylglucosamine-6-phosphate deacetylase activity"/>
    <property type="evidence" value="ECO:0007669"/>
    <property type="project" value="UniProtKB-EC"/>
</dbReference>
<dbReference type="EMBL" id="UGOG01000001">
    <property type="protein sequence ID" value="STX61981.1"/>
    <property type="molecule type" value="Genomic_DNA"/>
</dbReference>
<reference evidence="3 5" key="1">
    <citation type="submission" date="2015-11" db="EMBL/GenBank/DDBJ databases">
        <title>Genomic analysis of 38 Legionella species identifies large and diverse effector repertoires.</title>
        <authorList>
            <person name="Burstein D."/>
            <person name="Amaro F."/>
            <person name="Zusman T."/>
            <person name="Lifshitz Z."/>
            <person name="Cohen O."/>
            <person name="Gilbert J.A."/>
            <person name="Pupko T."/>
            <person name="Shuman H.A."/>
            <person name="Segal G."/>
        </authorList>
    </citation>
    <scope>NUCLEOTIDE SEQUENCE [LARGE SCALE GENOMIC DNA]</scope>
    <source>
        <strain evidence="3 5">ATCC 43877</strain>
    </source>
</reference>
<dbReference type="SUPFAM" id="SSF51556">
    <property type="entry name" value="Metallo-dependent hydrolases"/>
    <property type="match status" value="1"/>
</dbReference>
<sequence length="482" mass="52850">MLIKNIYVYDDKGLKQLKHVQLTKTGSRIIHNTDDDLSALEQHEENTIDSKGTYFLMPGMMDSHIHGQGGFDFASLSVEDGEKELEVIVKQLGKTGLSYAVPTLVSMPVGSLKQSLMIINEFMKNQKINLTPGFTTLVGVHLEGPFISKSCKGAHSEEALQEEISMEKFREIINAAPDIKQWKITLAPDLIGAEEFIKQTKTLEAEGLSIKVFIGHANPEEKEAIGRAISAGAAGFTHLGNACQESCSRDNRSLSSEDATSNVVKWVLENPDQCPSAVELILDGAHLSSSFSTLIHHAIKNKIMLVTDALGPTGCKDGLYKLGALDIRKDKNNFYLVDEEGHFKMKMGTLPSGEPGEVRTLAGSASSLAQCAQNYFDLLHDEPLESRMDLLYAGLISNPRRASLSDDAINNLPDDTNFVIFNEKGRLILSACNSKLTEHQQILWPIQSLLGNGLLAPSSTYNPFKDNLESDTAKLMFSIPTI</sequence>
<dbReference type="Gene3D" id="3.20.20.140">
    <property type="entry name" value="Metal-dependent hydrolases"/>
    <property type="match status" value="1"/>
</dbReference>